<dbReference type="Proteomes" id="UP000471166">
    <property type="component" value="Unassembled WGS sequence"/>
</dbReference>
<proteinExistence type="predicted"/>
<name>A0A6P1CPA5_9NOCA</name>
<dbReference type="AlphaFoldDB" id="A0A6P1CPA5"/>
<organism evidence="2 3">
    <name type="scientific">Nocardia cyriacigeorgica</name>
    <dbReference type="NCBI Taxonomy" id="135487"/>
    <lineage>
        <taxon>Bacteria</taxon>
        <taxon>Bacillati</taxon>
        <taxon>Actinomycetota</taxon>
        <taxon>Actinomycetes</taxon>
        <taxon>Mycobacteriales</taxon>
        <taxon>Nocardiaceae</taxon>
        <taxon>Nocardia</taxon>
    </lineage>
</organism>
<evidence type="ECO:0000256" key="1">
    <source>
        <dbReference type="SAM" id="SignalP"/>
    </source>
</evidence>
<protein>
    <submittedName>
        <fullName evidence="2">Uncharacterized protein</fullName>
    </submittedName>
</protein>
<comment type="caution">
    <text evidence="2">The sequence shown here is derived from an EMBL/GenBank/DDBJ whole genome shotgun (WGS) entry which is preliminary data.</text>
</comment>
<accession>A0A6P1CPA5</accession>
<dbReference type="EMBL" id="JAAGVB010000014">
    <property type="protein sequence ID" value="NEW33204.1"/>
    <property type="molecule type" value="Genomic_DNA"/>
</dbReference>
<evidence type="ECO:0000313" key="3">
    <source>
        <dbReference type="Proteomes" id="UP000471166"/>
    </source>
</evidence>
<keyword evidence="1" id="KW-0732">Signal</keyword>
<evidence type="ECO:0000313" key="2">
    <source>
        <dbReference type="EMBL" id="NEW33204.1"/>
    </source>
</evidence>
<gene>
    <name evidence="2" type="ORF">GV791_11640</name>
</gene>
<sequence>MAHTGEMARRARSMVIAALVGIVATACFSAPAPCACQPPEPDWAALPPPQPEPPLPAGHYPVVVHDCASTVSEEKTSHSDRFADVHAISINRADESAPSAADVYLHATQRPLVLVLTDRTSMSWRLHADPGVRIALVVMSTDMWHELDTDGLTQVDEPRITDQDDWPELSDPALAALAGTPPSSRTHCGTASLFSIRAGP</sequence>
<feature type="signal peptide" evidence="1">
    <location>
        <begin position="1"/>
        <end position="32"/>
    </location>
</feature>
<dbReference type="RefSeq" id="WP_163844318.1">
    <property type="nucleotide sequence ID" value="NZ_JAAGVB010000014.1"/>
</dbReference>
<reference evidence="2 3" key="1">
    <citation type="submission" date="2020-01" db="EMBL/GenBank/DDBJ databases">
        <title>Genetics and antimicrobial susceptibilities of Nocardia species isolated from the soil; a comparison with species isolated from humans.</title>
        <authorList>
            <person name="Carrasco G."/>
            <person name="Monzon S."/>
            <person name="Sansegundo M."/>
            <person name="Garcia E."/>
            <person name="Garrido N."/>
            <person name="Medina M.J."/>
            <person name="Villalon P."/>
            <person name="Ramirez-Arocha A.C."/>
            <person name="Jimenez P."/>
            <person name="Cuesta I."/>
            <person name="Valdezate S."/>
        </authorList>
    </citation>
    <scope>NUCLEOTIDE SEQUENCE [LARGE SCALE GENOMIC DNA]</scope>
    <source>
        <strain evidence="2 3">CNM20110626</strain>
    </source>
</reference>
<feature type="chain" id="PRO_5039016221" evidence="1">
    <location>
        <begin position="33"/>
        <end position="200"/>
    </location>
</feature>